<evidence type="ECO:0000313" key="5">
    <source>
        <dbReference type="EMBL" id="HJF07174.1"/>
    </source>
</evidence>
<keyword evidence="2" id="KW-0285">Flavoprotein</keyword>
<evidence type="ECO:0000259" key="4">
    <source>
        <dbReference type="Pfam" id="PF01613"/>
    </source>
</evidence>
<dbReference type="EMBL" id="DYXD01000063">
    <property type="protein sequence ID" value="HJF07174.1"/>
    <property type="molecule type" value="Genomic_DNA"/>
</dbReference>
<organism evidence="5 6">
    <name type="scientific">Phocaeicola coprocola</name>
    <dbReference type="NCBI Taxonomy" id="310298"/>
    <lineage>
        <taxon>Bacteria</taxon>
        <taxon>Pseudomonadati</taxon>
        <taxon>Bacteroidota</taxon>
        <taxon>Bacteroidia</taxon>
        <taxon>Bacteroidales</taxon>
        <taxon>Bacteroidaceae</taxon>
        <taxon>Phocaeicola</taxon>
    </lineage>
</organism>
<evidence type="ECO:0000313" key="6">
    <source>
        <dbReference type="Proteomes" id="UP000718012"/>
    </source>
</evidence>
<comment type="cofactor">
    <cofactor evidence="1">
        <name>FMN</name>
        <dbReference type="ChEBI" id="CHEBI:58210"/>
    </cofactor>
</comment>
<protein>
    <submittedName>
        <fullName evidence="5">Flavin reductase</fullName>
    </submittedName>
</protein>
<comment type="caution">
    <text evidence="5">The sequence shown here is derived from an EMBL/GenBank/DDBJ whole genome shotgun (WGS) entry which is preliminary data.</text>
</comment>
<proteinExistence type="inferred from homology"/>
<reference evidence="5" key="1">
    <citation type="journal article" date="2021" name="PeerJ">
        <title>Extensive microbial diversity within the chicken gut microbiome revealed by metagenomics and culture.</title>
        <authorList>
            <person name="Gilroy R."/>
            <person name="Ravi A."/>
            <person name="Getino M."/>
            <person name="Pursley I."/>
            <person name="Horton D.L."/>
            <person name="Alikhan N.F."/>
            <person name="Baker D."/>
            <person name="Gharbi K."/>
            <person name="Hall N."/>
            <person name="Watson M."/>
            <person name="Adriaenssens E.M."/>
            <person name="Foster-Nyarko E."/>
            <person name="Jarju S."/>
            <person name="Secka A."/>
            <person name="Antonio M."/>
            <person name="Oren A."/>
            <person name="Chaudhuri R.R."/>
            <person name="La Ragione R."/>
            <person name="Hildebrand F."/>
            <person name="Pallen M.J."/>
        </authorList>
    </citation>
    <scope>NUCLEOTIDE SEQUENCE</scope>
    <source>
        <strain evidence="5">CHK165-8395</strain>
    </source>
</reference>
<feature type="non-terminal residue" evidence="5">
    <location>
        <position position="1"/>
    </location>
</feature>
<feature type="domain" description="Flavin reductase like" evidence="4">
    <location>
        <begin position="3"/>
        <end position="89"/>
    </location>
</feature>
<name>A0A921FD68_9BACT</name>
<comment type="similarity">
    <text evidence="3">Belongs to the flavoredoxin family.</text>
</comment>
<dbReference type="Proteomes" id="UP000718012">
    <property type="component" value="Unassembled WGS sequence"/>
</dbReference>
<evidence type="ECO:0000256" key="3">
    <source>
        <dbReference type="ARBA" id="ARBA00038054"/>
    </source>
</evidence>
<dbReference type="PANTHER" id="PTHR43567:SF1">
    <property type="entry name" value="FLAVOREDOXIN"/>
    <property type="match status" value="1"/>
</dbReference>
<reference evidence="5" key="2">
    <citation type="submission" date="2021-09" db="EMBL/GenBank/DDBJ databases">
        <authorList>
            <person name="Gilroy R."/>
        </authorList>
    </citation>
    <scope>NUCLEOTIDE SEQUENCE</scope>
    <source>
        <strain evidence="5">CHK165-8395</strain>
    </source>
</reference>
<dbReference type="InterPro" id="IPR052174">
    <property type="entry name" value="Flavoredoxin"/>
</dbReference>
<accession>A0A921FD68</accession>
<dbReference type="InterPro" id="IPR012349">
    <property type="entry name" value="Split_barrel_FMN-bd"/>
</dbReference>
<dbReference type="PANTHER" id="PTHR43567">
    <property type="entry name" value="FLAVOREDOXIN-RELATED-RELATED"/>
    <property type="match status" value="1"/>
</dbReference>
<dbReference type="GO" id="GO:0016646">
    <property type="term" value="F:oxidoreductase activity, acting on the CH-NH group of donors, NAD or NADP as acceptor"/>
    <property type="evidence" value="ECO:0007669"/>
    <property type="project" value="UniProtKB-ARBA"/>
</dbReference>
<dbReference type="Pfam" id="PF01613">
    <property type="entry name" value="Flavin_Reduct"/>
    <property type="match status" value="1"/>
</dbReference>
<dbReference type="InterPro" id="IPR002563">
    <property type="entry name" value="Flavin_Rdtase-like_dom"/>
</dbReference>
<dbReference type="GO" id="GO:0010181">
    <property type="term" value="F:FMN binding"/>
    <property type="evidence" value="ECO:0007669"/>
    <property type="project" value="InterPro"/>
</dbReference>
<evidence type="ECO:0000256" key="2">
    <source>
        <dbReference type="ARBA" id="ARBA00022630"/>
    </source>
</evidence>
<dbReference type="AlphaFoldDB" id="A0A921FD68"/>
<dbReference type="SUPFAM" id="SSF50475">
    <property type="entry name" value="FMN-binding split barrel"/>
    <property type="match status" value="1"/>
</dbReference>
<evidence type="ECO:0000256" key="1">
    <source>
        <dbReference type="ARBA" id="ARBA00001917"/>
    </source>
</evidence>
<sequence>VRSGKNFNKFEEMHLTPGKASIVQAPIIEESPLCIECRIKEIISLGSHDMFIADVVNVKADEKYLDSDTGKFDLAKSNLLVYAHGGYYEMGEKIGKFGWSVEKKK</sequence>
<gene>
    <name evidence="5" type="ORF">K8U81_03140</name>
</gene>
<dbReference type="Gene3D" id="2.30.110.10">
    <property type="entry name" value="Electron Transport, Fmn-binding Protein, Chain A"/>
    <property type="match status" value="1"/>
</dbReference>